<accession>A0ABD3Q832</accession>
<gene>
    <name evidence="1" type="ORF">HJC23_008605</name>
</gene>
<comment type="caution">
    <text evidence="1">The sequence shown here is derived from an EMBL/GenBank/DDBJ whole genome shotgun (WGS) entry which is preliminary data.</text>
</comment>
<evidence type="ECO:0000313" key="1">
    <source>
        <dbReference type="EMBL" id="KAL3796285.1"/>
    </source>
</evidence>
<keyword evidence="2" id="KW-1185">Reference proteome</keyword>
<dbReference type="AlphaFoldDB" id="A0ABD3Q832"/>
<reference evidence="1 2" key="1">
    <citation type="journal article" date="2020" name="G3 (Bethesda)">
        <title>Improved Reference Genome for Cyclotella cryptica CCMP332, a Model for Cell Wall Morphogenesis, Salinity Adaptation, and Lipid Production in Diatoms (Bacillariophyta).</title>
        <authorList>
            <person name="Roberts W.R."/>
            <person name="Downey K.M."/>
            <person name="Ruck E.C."/>
            <person name="Traller J.C."/>
            <person name="Alverson A.J."/>
        </authorList>
    </citation>
    <scope>NUCLEOTIDE SEQUENCE [LARGE SCALE GENOMIC DNA]</scope>
    <source>
        <strain evidence="1 2">CCMP332</strain>
    </source>
</reference>
<sequence>MSVGWAKHILPYKQLIQDGIVTIIEQVIVIFIIGGISEMNLGVQIHYQITTASGIVPPRLFNRSISK</sequence>
<proteinExistence type="predicted"/>
<organism evidence="1 2">
    <name type="scientific">Cyclotella cryptica</name>
    <dbReference type="NCBI Taxonomy" id="29204"/>
    <lineage>
        <taxon>Eukaryota</taxon>
        <taxon>Sar</taxon>
        <taxon>Stramenopiles</taxon>
        <taxon>Ochrophyta</taxon>
        <taxon>Bacillariophyta</taxon>
        <taxon>Coscinodiscophyceae</taxon>
        <taxon>Thalassiosirophycidae</taxon>
        <taxon>Stephanodiscales</taxon>
        <taxon>Stephanodiscaceae</taxon>
        <taxon>Cyclotella</taxon>
    </lineage>
</organism>
<evidence type="ECO:0000313" key="2">
    <source>
        <dbReference type="Proteomes" id="UP001516023"/>
    </source>
</evidence>
<protein>
    <submittedName>
        <fullName evidence="1">Uncharacterized protein</fullName>
    </submittedName>
</protein>
<dbReference type="EMBL" id="JABMIG020000064">
    <property type="protein sequence ID" value="KAL3796285.1"/>
    <property type="molecule type" value="Genomic_DNA"/>
</dbReference>
<dbReference type="Proteomes" id="UP001516023">
    <property type="component" value="Unassembled WGS sequence"/>
</dbReference>
<name>A0ABD3Q832_9STRA</name>